<evidence type="ECO:0000313" key="2">
    <source>
        <dbReference type="EMBL" id="KKB34325.1"/>
    </source>
</evidence>
<dbReference type="AlphaFoldDB" id="A0A0F5HMQ0"/>
<evidence type="ECO:0000313" key="3">
    <source>
        <dbReference type="Proteomes" id="UP000031563"/>
    </source>
</evidence>
<evidence type="ECO:0000256" key="1">
    <source>
        <dbReference type="SAM" id="Phobius"/>
    </source>
</evidence>
<name>A0A0F5HMQ0_BACTR</name>
<comment type="caution">
    <text evidence="2">The sequence shown here is derived from an EMBL/GenBank/DDBJ whole genome shotgun (WGS) entry which is preliminary data.</text>
</comment>
<accession>A0A0F5HMQ0</accession>
<accession>A0A0F5HXU8</accession>
<keyword evidence="3" id="KW-1185">Reference proteome</keyword>
<organism evidence="2 3">
    <name type="scientific">Bacillus thermotolerans</name>
    <name type="common">Quasibacillus thermotolerans</name>
    <dbReference type="NCBI Taxonomy" id="1221996"/>
    <lineage>
        <taxon>Bacteria</taxon>
        <taxon>Bacillati</taxon>
        <taxon>Bacillota</taxon>
        <taxon>Bacilli</taxon>
        <taxon>Bacillales</taxon>
        <taxon>Bacillaceae</taxon>
        <taxon>Bacillus</taxon>
    </lineage>
</organism>
<reference evidence="2" key="1">
    <citation type="submission" date="2015-02" db="EMBL/GenBank/DDBJ databases">
        <title>Genome Assembly of Bacillaceae bacterium MTCC 8252.</title>
        <authorList>
            <person name="Verma A."/>
            <person name="Khatri I."/>
            <person name="Mual P."/>
            <person name="Subramanian S."/>
            <person name="Krishnamurthi S."/>
        </authorList>
    </citation>
    <scope>NUCLEOTIDE SEQUENCE [LARGE SCALE GENOMIC DNA]</scope>
    <source>
        <strain evidence="2">MTCC 8252</strain>
    </source>
</reference>
<protein>
    <submittedName>
        <fullName evidence="2">Uncharacterized protein</fullName>
    </submittedName>
</protein>
<feature type="transmembrane region" description="Helical" evidence="1">
    <location>
        <begin position="6"/>
        <end position="26"/>
    </location>
</feature>
<keyword evidence="1" id="KW-1133">Transmembrane helix</keyword>
<feature type="transmembrane region" description="Helical" evidence="1">
    <location>
        <begin position="38"/>
        <end position="61"/>
    </location>
</feature>
<dbReference type="EMBL" id="JWIR02000086">
    <property type="protein sequence ID" value="KKB34325.1"/>
    <property type="molecule type" value="Genomic_DNA"/>
</dbReference>
<feature type="transmembrane region" description="Helical" evidence="1">
    <location>
        <begin position="67"/>
        <end position="87"/>
    </location>
</feature>
<proteinExistence type="predicted"/>
<dbReference type="RefSeq" id="WP_052725959.1">
    <property type="nucleotide sequence ID" value="NZ_JWIR02000086.1"/>
</dbReference>
<dbReference type="Proteomes" id="UP000031563">
    <property type="component" value="Unassembled WGS sequence"/>
</dbReference>
<dbReference type="STRING" id="1221996.QY95_03936"/>
<keyword evidence="1" id="KW-0472">Membrane</keyword>
<gene>
    <name evidence="2" type="ORF">QY95_03936</name>
</gene>
<keyword evidence="1" id="KW-0812">Transmembrane</keyword>
<feature type="transmembrane region" description="Helical" evidence="1">
    <location>
        <begin position="94"/>
        <end position="113"/>
    </location>
</feature>
<dbReference type="OrthoDB" id="2882298at2"/>
<sequence>MGLTSILMGLFGMILVMTFFLPLLMVKKHGKGPSPYKGSYCLFGLLIINWILYVTGFYTLLPANVADLMFIPMWLTICALSAVFALLEFRNNKAFAVPLAGFTFISFVFALFLNGLSHM</sequence>